<dbReference type="EMBL" id="QPJY01000002">
    <property type="protein sequence ID" value="RCX32363.1"/>
    <property type="molecule type" value="Genomic_DNA"/>
</dbReference>
<keyword evidence="1 3" id="KW-0812">Transmembrane</keyword>
<accession>A0A369CFA3</accession>
<name>A0A369CFA3_9GAMM</name>
<keyword evidence="2 3" id="KW-1133">Transmembrane helix</keyword>
<organism evidence="4 5">
    <name type="scientific">Thioalbus denitrificans</name>
    <dbReference type="NCBI Taxonomy" id="547122"/>
    <lineage>
        <taxon>Bacteria</taxon>
        <taxon>Pseudomonadati</taxon>
        <taxon>Pseudomonadota</taxon>
        <taxon>Gammaproteobacteria</taxon>
        <taxon>Chromatiales</taxon>
        <taxon>Ectothiorhodospiraceae</taxon>
        <taxon>Thioalbus</taxon>
    </lineage>
</organism>
<dbReference type="RefSeq" id="WP_170142086.1">
    <property type="nucleotide sequence ID" value="NZ_QPJY01000002.1"/>
</dbReference>
<gene>
    <name evidence="4" type="ORF">DFQ59_102725</name>
</gene>
<feature type="transmembrane region" description="Helical" evidence="3">
    <location>
        <begin position="59"/>
        <end position="82"/>
    </location>
</feature>
<dbReference type="Gene3D" id="1.20.1300.10">
    <property type="entry name" value="Fumarate reductase/succinate dehydrogenase, transmembrane subunit"/>
    <property type="match status" value="1"/>
</dbReference>
<dbReference type="InterPro" id="IPR034804">
    <property type="entry name" value="SQR/QFR_C/D"/>
</dbReference>
<dbReference type="Proteomes" id="UP000252707">
    <property type="component" value="Unassembled WGS sequence"/>
</dbReference>
<reference evidence="4 5" key="1">
    <citation type="submission" date="2018-07" db="EMBL/GenBank/DDBJ databases">
        <title>Genomic Encyclopedia of Type Strains, Phase IV (KMG-IV): sequencing the most valuable type-strain genomes for metagenomic binning, comparative biology and taxonomic classification.</title>
        <authorList>
            <person name="Goeker M."/>
        </authorList>
    </citation>
    <scope>NUCLEOTIDE SEQUENCE [LARGE SCALE GENOMIC DNA]</scope>
    <source>
        <strain evidence="4 5">DSM 26407</strain>
    </source>
</reference>
<evidence type="ECO:0000313" key="4">
    <source>
        <dbReference type="EMBL" id="RCX32363.1"/>
    </source>
</evidence>
<dbReference type="AlphaFoldDB" id="A0A369CFA3"/>
<evidence type="ECO:0000313" key="5">
    <source>
        <dbReference type="Proteomes" id="UP000252707"/>
    </source>
</evidence>
<comment type="caution">
    <text evidence="4">The sequence shown here is derived from an EMBL/GenBank/DDBJ whole genome shotgun (WGS) entry which is preliminary data.</text>
</comment>
<keyword evidence="3" id="KW-0472">Membrane</keyword>
<dbReference type="InterPro" id="IPR011138">
    <property type="entry name" value="Cytochrome_b-558"/>
</dbReference>
<feature type="transmembrane region" description="Helical" evidence="3">
    <location>
        <begin position="195"/>
        <end position="223"/>
    </location>
</feature>
<evidence type="ECO:0000256" key="3">
    <source>
        <dbReference type="SAM" id="Phobius"/>
    </source>
</evidence>
<dbReference type="CDD" id="cd03498">
    <property type="entry name" value="SQR_TypeB_2_TM"/>
    <property type="match status" value="1"/>
</dbReference>
<sequence>MNRLVRLFGTSIGRKLMTALSGLLLVAFLAGHALGNLTLFQGRDALNAYAHWLQGHPLLWLFRIGLLLLFTVHVTIAVRLALENREARPAGYRRRQLREAGYASRTMILSGGLVLAFLAFHLLHLTLGVVEPEAFRAVDPSGRADVYGRVIHAFGQFWLVLLYLAGLALLGLHLRHAIGSLFQTLGFNHESYETLLCLFSGLLALIIVAAFATIPLAVAAGWVGGAPGGAG</sequence>
<evidence type="ECO:0000256" key="2">
    <source>
        <dbReference type="ARBA" id="ARBA00022989"/>
    </source>
</evidence>
<protein>
    <submittedName>
        <fullName evidence="4">Succinate dehydrogenase subunit C</fullName>
    </submittedName>
</protein>
<feature type="transmembrane region" description="Helical" evidence="3">
    <location>
        <begin position="102"/>
        <end position="130"/>
    </location>
</feature>
<dbReference type="SUPFAM" id="SSF81343">
    <property type="entry name" value="Fumarate reductase respiratory complex transmembrane subunits"/>
    <property type="match status" value="1"/>
</dbReference>
<keyword evidence="5" id="KW-1185">Reference proteome</keyword>
<feature type="transmembrane region" description="Helical" evidence="3">
    <location>
        <begin position="150"/>
        <end position="174"/>
    </location>
</feature>
<dbReference type="NCBIfam" id="TIGR02046">
    <property type="entry name" value="sdhC_b558_fam"/>
    <property type="match status" value="1"/>
</dbReference>
<dbReference type="GO" id="GO:0016020">
    <property type="term" value="C:membrane"/>
    <property type="evidence" value="ECO:0007669"/>
    <property type="project" value="InterPro"/>
</dbReference>
<evidence type="ECO:0000256" key="1">
    <source>
        <dbReference type="ARBA" id="ARBA00022692"/>
    </source>
</evidence>
<proteinExistence type="predicted"/>